<comment type="similarity">
    <text evidence="2">Belongs to the replication factor A protein 3 family.</text>
</comment>
<dbReference type="Gene3D" id="2.40.50.140">
    <property type="entry name" value="Nucleic acid-binding proteins"/>
    <property type="match status" value="1"/>
</dbReference>
<reference evidence="5" key="1">
    <citation type="journal article" date="2013" name="Science">
        <title>The Amborella genome and the evolution of flowering plants.</title>
        <authorList>
            <consortium name="Amborella Genome Project"/>
        </authorList>
    </citation>
    <scope>NUCLEOTIDE SEQUENCE [LARGE SCALE GENOMIC DNA]</scope>
</reference>
<dbReference type="InterPro" id="IPR012340">
    <property type="entry name" value="NA-bd_OB-fold"/>
</dbReference>
<keyword evidence="3" id="KW-0539">Nucleus</keyword>
<dbReference type="OrthoDB" id="188186at2759"/>
<dbReference type="GO" id="GO:0006310">
    <property type="term" value="P:DNA recombination"/>
    <property type="evidence" value="ECO:0007669"/>
    <property type="project" value="InterPro"/>
</dbReference>
<dbReference type="STRING" id="13333.U5D3G2"/>
<dbReference type="KEGG" id="atr:18445106"/>
<keyword evidence="5" id="KW-1185">Reference proteome</keyword>
<dbReference type="Gramene" id="ERN16780">
    <property type="protein sequence ID" value="ERN16780"/>
    <property type="gene ID" value="AMTR_s00057p00074460"/>
</dbReference>
<dbReference type="PANTHER" id="PTHR47058">
    <property type="entry name" value="REPLICATION PROTEIN A 14 KDA SUBUNIT A-RELATED"/>
    <property type="match status" value="1"/>
</dbReference>
<name>U5D3G2_AMBTC</name>
<dbReference type="InterPro" id="IPR013970">
    <property type="entry name" value="Rfa2"/>
</dbReference>
<gene>
    <name evidence="4" type="ORF">AMTR_s00057p00074460</name>
</gene>
<dbReference type="PANTHER" id="PTHR47058:SF3">
    <property type="entry name" value="REPLICATION PROTEIN A 14 KDA SUBUNIT A-RELATED"/>
    <property type="match status" value="1"/>
</dbReference>
<dbReference type="GO" id="GO:0006281">
    <property type="term" value="P:DNA repair"/>
    <property type="evidence" value="ECO:0007669"/>
    <property type="project" value="InterPro"/>
</dbReference>
<sequence>MDISSPAVFVNGELLKMHTGRRVRSVVQVVRVDTGGFVAQTSDGLQLSVKATTVDPLSKFVEVIGVAEGNQTIRAEMCTNFGDAFDMASYNQLCQLANSEHNSLFI</sequence>
<evidence type="ECO:0000256" key="1">
    <source>
        <dbReference type="ARBA" id="ARBA00004123"/>
    </source>
</evidence>
<dbReference type="Proteomes" id="UP000017836">
    <property type="component" value="Unassembled WGS sequence"/>
</dbReference>
<evidence type="ECO:0000256" key="3">
    <source>
        <dbReference type="ARBA" id="ARBA00023242"/>
    </source>
</evidence>
<dbReference type="HOGENOM" id="CLU_141922_3_0_1"/>
<accession>U5D3G2</accession>
<dbReference type="eggNOG" id="ENOG502S57Y">
    <property type="taxonomic scope" value="Eukaryota"/>
</dbReference>
<evidence type="ECO:0000256" key="2">
    <source>
        <dbReference type="ARBA" id="ARBA00009761"/>
    </source>
</evidence>
<evidence type="ECO:0008006" key="6">
    <source>
        <dbReference type="Google" id="ProtNLM"/>
    </source>
</evidence>
<dbReference type="SUPFAM" id="SSF50249">
    <property type="entry name" value="Nucleic acid-binding proteins"/>
    <property type="match status" value="1"/>
</dbReference>
<dbReference type="GO" id="GO:0031981">
    <property type="term" value="C:nuclear lumen"/>
    <property type="evidence" value="ECO:0007669"/>
    <property type="project" value="UniProtKB-ARBA"/>
</dbReference>
<comment type="subcellular location">
    <subcellularLocation>
        <location evidence="1">Nucleus</location>
    </subcellularLocation>
</comment>
<dbReference type="AlphaFoldDB" id="U5D3G2"/>
<dbReference type="OMA" id="IRAEVWT"/>
<organism evidence="4 5">
    <name type="scientific">Amborella trichopoda</name>
    <dbReference type="NCBI Taxonomy" id="13333"/>
    <lineage>
        <taxon>Eukaryota</taxon>
        <taxon>Viridiplantae</taxon>
        <taxon>Streptophyta</taxon>
        <taxon>Embryophyta</taxon>
        <taxon>Tracheophyta</taxon>
        <taxon>Spermatophyta</taxon>
        <taxon>Magnoliopsida</taxon>
        <taxon>Amborellales</taxon>
        <taxon>Amborellaceae</taxon>
        <taxon>Amborella</taxon>
    </lineage>
</organism>
<protein>
    <recommendedName>
        <fullName evidence="6">Replication factor A protein 3</fullName>
    </recommendedName>
</protein>
<dbReference type="GO" id="GO:0003677">
    <property type="term" value="F:DNA binding"/>
    <property type="evidence" value="ECO:0007669"/>
    <property type="project" value="InterPro"/>
</dbReference>
<evidence type="ECO:0000313" key="5">
    <source>
        <dbReference type="Proteomes" id="UP000017836"/>
    </source>
</evidence>
<dbReference type="GO" id="GO:0006260">
    <property type="term" value="P:DNA replication"/>
    <property type="evidence" value="ECO:0007669"/>
    <property type="project" value="InterPro"/>
</dbReference>
<dbReference type="Pfam" id="PF08661">
    <property type="entry name" value="Rep_fac-A_3"/>
    <property type="match status" value="1"/>
</dbReference>
<evidence type="ECO:0000313" key="4">
    <source>
        <dbReference type="EMBL" id="ERN16780.1"/>
    </source>
</evidence>
<dbReference type="EMBL" id="KI392405">
    <property type="protein sequence ID" value="ERN16780.1"/>
    <property type="molecule type" value="Genomic_DNA"/>
</dbReference>
<proteinExistence type="inferred from homology"/>